<reference evidence="10 11" key="1">
    <citation type="submission" date="2020-12" db="EMBL/GenBank/DDBJ databases">
        <authorList>
            <person name="Zhou J."/>
        </authorList>
    </citation>
    <scope>NUCLEOTIDE SEQUENCE [LARGE SCALE GENOMIC DNA]</scope>
    <source>
        <strain evidence="10 11">CCUG 61299</strain>
    </source>
</reference>
<sequence>MIDSEDFARDSRQLDNRSFGYKAVKRVFDLLVSTLVIVIGAGPGLLLTFFIWRSTGGSPIYSQTRVGLYGKRFRIYKFRTMVADSDNIEKYFTPEQLEVWKRERKVDHDPRITRLGRFLRATSVDELPNFINVFLGQMSTVGPRAIAVDELQWFGGYAPELVSVTPGITGWWQVTDRNEAMYDTGARQERELHYVRNASIWMDCMIIVRTAKTIVRCTGR</sequence>
<dbReference type="EMBL" id="CP066802">
    <property type="protein sequence ID" value="QQM67930.1"/>
    <property type="molecule type" value="Genomic_DNA"/>
</dbReference>
<evidence type="ECO:0000256" key="3">
    <source>
        <dbReference type="ARBA" id="ARBA00022475"/>
    </source>
</evidence>
<proteinExistence type="inferred from homology"/>
<evidence type="ECO:0000256" key="2">
    <source>
        <dbReference type="ARBA" id="ARBA00006464"/>
    </source>
</evidence>
<evidence type="ECO:0000313" key="10">
    <source>
        <dbReference type="EMBL" id="QQM67930.1"/>
    </source>
</evidence>
<dbReference type="AlphaFoldDB" id="A0A7T7MAV2"/>
<keyword evidence="11" id="KW-1185">Reference proteome</keyword>
<keyword evidence="5 8" id="KW-0812">Transmembrane</keyword>
<keyword evidence="3" id="KW-1003">Cell membrane</keyword>
<name>A0A7T7MAV2_9ACTO</name>
<dbReference type="GO" id="GO:0005886">
    <property type="term" value="C:plasma membrane"/>
    <property type="evidence" value="ECO:0007669"/>
    <property type="project" value="UniProtKB-SubCell"/>
</dbReference>
<evidence type="ECO:0000256" key="8">
    <source>
        <dbReference type="SAM" id="Phobius"/>
    </source>
</evidence>
<dbReference type="Pfam" id="PF02397">
    <property type="entry name" value="Bac_transf"/>
    <property type="match status" value="1"/>
</dbReference>
<evidence type="ECO:0000259" key="9">
    <source>
        <dbReference type="Pfam" id="PF02397"/>
    </source>
</evidence>
<dbReference type="RefSeq" id="WP_200277269.1">
    <property type="nucleotide sequence ID" value="NZ_CP066802.1"/>
</dbReference>
<feature type="transmembrane region" description="Helical" evidence="8">
    <location>
        <begin position="27"/>
        <end position="52"/>
    </location>
</feature>
<organism evidence="10 11">
    <name type="scientific">Actinomyces weissii</name>
    <dbReference type="NCBI Taxonomy" id="675090"/>
    <lineage>
        <taxon>Bacteria</taxon>
        <taxon>Bacillati</taxon>
        <taxon>Actinomycetota</taxon>
        <taxon>Actinomycetes</taxon>
        <taxon>Actinomycetales</taxon>
        <taxon>Actinomycetaceae</taxon>
        <taxon>Actinomyces</taxon>
    </lineage>
</organism>
<comment type="subcellular location">
    <subcellularLocation>
        <location evidence="1">Cell membrane</location>
    </subcellularLocation>
</comment>
<dbReference type="Proteomes" id="UP000595895">
    <property type="component" value="Chromosome"/>
</dbReference>
<dbReference type="PANTHER" id="PTHR30576:SF4">
    <property type="entry name" value="UNDECAPRENYL-PHOSPHATE GALACTOSE PHOSPHOTRANSFERASE"/>
    <property type="match status" value="1"/>
</dbReference>
<accession>A0A7T7MAV2</accession>
<dbReference type="KEGG" id="awe:JG540_03450"/>
<evidence type="ECO:0000313" key="11">
    <source>
        <dbReference type="Proteomes" id="UP000595895"/>
    </source>
</evidence>
<comment type="similarity">
    <text evidence="2">Belongs to the bacterial sugar transferase family.</text>
</comment>
<dbReference type="InterPro" id="IPR003362">
    <property type="entry name" value="Bact_transf"/>
</dbReference>
<feature type="domain" description="Bacterial sugar transferase" evidence="9">
    <location>
        <begin position="25"/>
        <end position="215"/>
    </location>
</feature>
<gene>
    <name evidence="10" type="ORF">JG540_03450</name>
</gene>
<keyword evidence="4 10" id="KW-0808">Transferase</keyword>
<keyword evidence="7 8" id="KW-0472">Membrane</keyword>
<protein>
    <submittedName>
        <fullName evidence="10">Sugar transferase</fullName>
    </submittedName>
</protein>
<evidence type="ECO:0000256" key="6">
    <source>
        <dbReference type="ARBA" id="ARBA00022989"/>
    </source>
</evidence>
<evidence type="ECO:0000256" key="7">
    <source>
        <dbReference type="ARBA" id="ARBA00023136"/>
    </source>
</evidence>
<dbReference type="GO" id="GO:0016780">
    <property type="term" value="F:phosphotransferase activity, for other substituted phosphate groups"/>
    <property type="evidence" value="ECO:0007669"/>
    <property type="project" value="TreeGrafter"/>
</dbReference>
<keyword evidence="6 8" id="KW-1133">Transmembrane helix</keyword>
<evidence type="ECO:0000256" key="1">
    <source>
        <dbReference type="ARBA" id="ARBA00004236"/>
    </source>
</evidence>
<evidence type="ECO:0000256" key="4">
    <source>
        <dbReference type="ARBA" id="ARBA00022679"/>
    </source>
</evidence>
<evidence type="ECO:0000256" key="5">
    <source>
        <dbReference type="ARBA" id="ARBA00022692"/>
    </source>
</evidence>
<dbReference type="PANTHER" id="PTHR30576">
    <property type="entry name" value="COLANIC BIOSYNTHESIS UDP-GLUCOSE LIPID CARRIER TRANSFERASE"/>
    <property type="match status" value="1"/>
</dbReference>